<dbReference type="Gene3D" id="3.40.50.980">
    <property type="match status" value="2"/>
</dbReference>
<dbReference type="SUPFAM" id="SSF56801">
    <property type="entry name" value="Acetyl-CoA synthetase-like"/>
    <property type="match status" value="1"/>
</dbReference>
<evidence type="ECO:0000313" key="5">
    <source>
        <dbReference type="EMBL" id="PCF95298.1"/>
    </source>
</evidence>
<dbReference type="InterPro" id="IPR000873">
    <property type="entry name" value="AMP-dep_synth/lig_dom"/>
</dbReference>
<dbReference type="FunFam" id="1.10.1200.10:FF:000016">
    <property type="entry name" value="Non-ribosomal peptide synthase"/>
    <property type="match status" value="1"/>
</dbReference>
<dbReference type="InterPro" id="IPR045851">
    <property type="entry name" value="AMP-bd_C_sf"/>
</dbReference>
<evidence type="ECO:0000313" key="6">
    <source>
        <dbReference type="Proteomes" id="UP000218677"/>
    </source>
</evidence>
<dbReference type="Gene3D" id="3.40.50.1820">
    <property type="entry name" value="alpha/beta hydrolase"/>
    <property type="match status" value="1"/>
</dbReference>
<dbReference type="Gene3D" id="2.30.38.10">
    <property type="entry name" value="Luciferase, Domain 3"/>
    <property type="match status" value="1"/>
</dbReference>
<protein>
    <submittedName>
        <fullName evidence="5">Non-ribosomal peptide synthetase</fullName>
    </submittedName>
</protein>
<dbReference type="GO" id="GO:0072330">
    <property type="term" value="P:monocarboxylic acid biosynthetic process"/>
    <property type="evidence" value="ECO:0007669"/>
    <property type="project" value="UniProtKB-ARBA"/>
</dbReference>
<dbReference type="InterPro" id="IPR023213">
    <property type="entry name" value="CAT-like_dom_sf"/>
</dbReference>
<dbReference type="SMART" id="SM01294">
    <property type="entry name" value="PKS_PP_betabranch"/>
    <property type="match status" value="1"/>
</dbReference>
<dbReference type="Proteomes" id="UP000218677">
    <property type="component" value="Unassembled WGS sequence"/>
</dbReference>
<dbReference type="InterPro" id="IPR020459">
    <property type="entry name" value="AMP-binding"/>
</dbReference>
<dbReference type="Pfam" id="PF00668">
    <property type="entry name" value="Condensation"/>
    <property type="match status" value="1"/>
</dbReference>
<feature type="domain" description="Carrier" evidence="4">
    <location>
        <begin position="978"/>
        <end position="1053"/>
    </location>
</feature>
<name>A0A2A4HIS1_9GAMM</name>
<organism evidence="5 6">
    <name type="scientific">Vreelandella nigrificans</name>
    <dbReference type="NCBI Taxonomy" id="2042704"/>
    <lineage>
        <taxon>Bacteria</taxon>
        <taxon>Pseudomonadati</taxon>
        <taxon>Pseudomonadota</taxon>
        <taxon>Gammaproteobacteria</taxon>
        <taxon>Oceanospirillales</taxon>
        <taxon>Halomonadaceae</taxon>
        <taxon>Vreelandella</taxon>
    </lineage>
</organism>
<dbReference type="PANTHER" id="PTHR45527:SF1">
    <property type="entry name" value="FATTY ACID SYNTHASE"/>
    <property type="match status" value="1"/>
</dbReference>
<dbReference type="PANTHER" id="PTHR45527">
    <property type="entry name" value="NONRIBOSOMAL PEPTIDE SYNTHETASE"/>
    <property type="match status" value="1"/>
</dbReference>
<gene>
    <name evidence="5" type="ORF">CPA45_12200</name>
</gene>
<dbReference type="InterPro" id="IPR006162">
    <property type="entry name" value="Ppantetheine_attach_site"/>
</dbReference>
<keyword evidence="6" id="KW-1185">Reference proteome</keyword>
<accession>A0A2A4HIS1</accession>
<dbReference type="Gene3D" id="3.30.559.10">
    <property type="entry name" value="Chloramphenicol acetyltransferase-like domain"/>
    <property type="match status" value="1"/>
</dbReference>
<evidence type="ECO:0000259" key="4">
    <source>
        <dbReference type="PROSITE" id="PS50075"/>
    </source>
</evidence>
<dbReference type="SMART" id="SM00823">
    <property type="entry name" value="PKS_PP"/>
    <property type="match status" value="1"/>
</dbReference>
<evidence type="ECO:0000256" key="1">
    <source>
        <dbReference type="ARBA" id="ARBA00001957"/>
    </source>
</evidence>
<dbReference type="Pfam" id="PF00501">
    <property type="entry name" value="AMP-binding"/>
    <property type="match status" value="1"/>
</dbReference>
<dbReference type="NCBIfam" id="TIGR01733">
    <property type="entry name" value="AA-adenyl-dom"/>
    <property type="match status" value="1"/>
</dbReference>
<evidence type="ECO:0000256" key="3">
    <source>
        <dbReference type="ARBA" id="ARBA00022553"/>
    </source>
</evidence>
<dbReference type="InterPro" id="IPR010071">
    <property type="entry name" value="AA_adenyl_dom"/>
</dbReference>
<dbReference type="CDD" id="cd05930">
    <property type="entry name" value="A_NRPS"/>
    <property type="match status" value="1"/>
</dbReference>
<dbReference type="Gene3D" id="3.30.300.30">
    <property type="match status" value="1"/>
</dbReference>
<dbReference type="Pfam" id="PF00550">
    <property type="entry name" value="PP-binding"/>
    <property type="match status" value="1"/>
</dbReference>
<evidence type="ECO:0000256" key="2">
    <source>
        <dbReference type="ARBA" id="ARBA00022450"/>
    </source>
</evidence>
<comment type="cofactor">
    <cofactor evidence="1">
        <name>pantetheine 4'-phosphate</name>
        <dbReference type="ChEBI" id="CHEBI:47942"/>
    </cofactor>
</comment>
<dbReference type="GO" id="GO:0003824">
    <property type="term" value="F:catalytic activity"/>
    <property type="evidence" value="ECO:0007669"/>
    <property type="project" value="InterPro"/>
</dbReference>
<dbReference type="InterPro" id="IPR020806">
    <property type="entry name" value="PKS_PP-bd"/>
</dbReference>
<dbReference type="InterPro" id="IPR029058">
    <property type="entry name" value="AB_hydrolase_fold"/>
</dbReference>
<dbReference type="EMBL" id="NWUX01000010">
    <property type="protein sequence ID" value="PCF95298.1"/>
    <property type="molecule type" value="Genomic_DNA"/>
</dbReference>
<dbReference type="PROSITE" id="PS00012">
    <property type="entry name" value="PHOSPHOPANTETHEINE"/>
    <property type="match status" value="1"/>
</dbReference>
<dbReference type="InterPro" id="IPR009081">
    <property type="entry name" value="PP-bd_ACP"/>
</dbReference>
<dbReference type="AlphaFoldDB" id="A0A2A4HIS1"/>
<keyword evidence="3" id="KW-0597">Phosphoprotein</keyword>
<dbReference type="SUPFAM" id="SSF52777">
    <property type="entry name" value="CoA-dependent acyltransferases"/>
    <property type="match status" value="2"/>
</dbReference>
<proteinExistence type="predicted"/>
<dbReference type="OrthoDB" id="9757559at2"/>
<keyword evidence="2" id="KW-0596">Phosphopantetheine</keyword>
<dbReference type="GO" id="GO:0031177">
    <property type="term" value="F:phosphopantetheine binding"/>
    <property type="evidence" value="ECO:0007669"/>
    <property type="project" value="InterPro"/>
</dbReference>
<dbReference type="PROSITE" id="PS00455">
    <property type="entry name" value="AMP_BINDING"/>
    <property type="match status" value="1"/>
</dbReference>
<dbReference type="PROSITE" id="PS50075">
    <property type="entry name" value="CARRIER"/>
    <property type="match status" value="1"/>
</dbReference>
<dbReference type="RefSeq" id="WP_096651825.1">
    <property type="nucleotide sequence ID" value="NZ_NWUX01000010.1"/>
</dbReference>
<dbReference type="GO" id="GO:0043041">
    <property type="term" value="P:amino acid activation for nonribosomal peptide biosynthetic process"/>
    <property type="evidence" value="ECO:0007669"/>
    <property type="project" value="TreeGrafter"/>
</dbReference>
<dbReference type="Gene3D" id="3.30.559.30">
    <property type="entry name" value="Nonribosomal peptide synthetase, condensation domain"/>
    <property type="match status" value="1"/>
</dbReference>
<sequence>MNAITEQQSLAHWPLSPEQRAVLMAAEANENDTQQAASAQATVMVVDIQGALDSSRLERALSDLRLQHEALSTALKSVAGYRGLRHQALENLPAIEWRHEDLRGSDDKEALLNDDLNNWLNNYSESLKHRPMAIESGELLRPALLRTGETTWVLVLAVSALVADRSSLQSLFSALADAYDQSGGADDESALQYSQFIEWRASLENDDDAEEGREYWQGHQQHAEQAGACRLPARQANRHDVRAEHEYVAWELEPDLVARIDSLADELQVSAEVVLQAAWWALLARISSNESVIGGWQHDCRQDYEVMQGAIGLFDKVLPVLVEGVADSDFSSWITRLAEQLEAHTQAQEYWSIDALPDKRHLAAGFGFSEGVDELNTTGLQWRLRKLPGPSAEFELALHIGRIESGVVATLYTDPSCYSRAAAECLLGQYQTLLQAGLADPAQKLFSVPLISLEQQQGLLSSEGSVLDVGERSVAAHIAAWAASTPDAIAIEEQGRTLSYAQLETRIYGIAQWLDNQGVKHGDYVALNLSRSTDLVVLLLAVWRAGAAYLPLDTEWPVERKRRVLEDAQPALVVSAENDEAELTALALPGIRSVGLPIGIEESASGALSFPEPGLNDVAYILYTSGSTGTPKGVVIEYGQLLNYVAGATKAMGLSVCQRWALTGSLATDLGNTALFGALFNGARLVIAAPDDMQDGDHFARFMSVADIDALKIVPSHLEALLECEVPRLPKTLVLGGEAASPALLSSIARISPESQLYNHYGPTEATVGVMVHPVSLSQDIAGPLPLTQLLPNCRYRVLDDNLHATPTGAVGELYLGGAQLARGYLNSDASSFVEDPFIPGERLYRTGDLACVLPEGGVRLIGRADDQIKLRGFRVEPAEIESMLQAQPGVKQSLVRLMGRGSDTQELVAFLIADAEVTSIEGQAQLRKQLTALLPEPMRPSHFIPVEHFPRLGNGKVDTSALEALAQKTAERKTLVKPRDAVEANLCQAMADLLGRDEIGIDDDFFELGGHSLLVIKLVARIRKQFGVEIAPGVVFDHPTVAELGAALRESVAEVSTSALAAFDTN</sequence>
<dbReference type="GO" id="GO:0005737">
    <property type="term" value="C:cytoplasm"/>
    <property type="evidence" value="ECO:0007669"/>
    <property type="project" value="TreeGrafter"/>
</dbReference>
<dbReference type="SUPFAM" id="SSF47336">
    <property type="entry name" value="ACP-like"/>
    <property type="match status" value="1"/>
</dbReference>
<comment type="caution">
    <text evidence="5">The sequence shown here is derived from an EMBL/GenBank/DDBJ whole genome shotgun (WGS) entry which is preliminary data.</text>
</comment>
<dbReference type="GO" id="GO:0044550">
    <property type="term" value="P:secondary metabolite biosynthetic process"/>
    <property type="evidence" value="ECO:0007669"/>
    <property type="project" value="TreeGrafter"/>
</dbReference>
<dbReference type="InterPro" id="IPR001242">
    <property type="entry name" value="Condensation_dom"/>
</dbReference>
<dbReference type="InterPro" id="IPR020845">
    <property type="entry name" value="AMP-binding_CS"/>
</dbReference>
<dbReference type="InterPro" id="IPR036736">
    <property type="entry name" value="ACP-like_sf"/>
</dbReference>
<reference evidence="6" key="1">
    <citation type="submission" date="2017-09" db="EMBL/GenBank/DDBJ databases">
        <authorList>
            <person name="Cho G.-S."/>
            <person name="Oguntoyinbo F.A."/>
            <person name="Cnockaert M."/>
            <person name="Kabisch J."/>
            <person name="Neve H."/>
            <person name="Bockelmann W."/>
            <person name="Wenning M."/>
            <person name="Franz C.M."/>
            <person name="Vandamme P."/>
        </authorList>
    </citation>
    <scope>NUCLEOTIDE SEQUENCE [LARGE SCALE GENOMIC DNA]</scope>
    <source>
        <strain evidence="6">MBT G8648</strain>
    </source>
</reference>
<dbReference type="PRINTS" id="PR00154">
    <property type="entry name" value="AMPBINDING"/>
</dbReference>